<dbReference type="SUPFAM" id="SSF51445">
    <property type="entry name" value="(Trans)glycosidases"/>
    <property type="match status" value="1"/>
</dbReference>
<dbReference type="Proteomes" id="UP001631949">
    <property type="component" value="Unassembled WGS sequence"/>
</dbReference>
<dbReference type="InterPro" id="IPR008979">
    <property type="entry name" value="Galactose-bd-like_sf"/>
</dbReference>
<accession>A0ABW9GWV9</accession>
<keyword evidence="1" id="KW-0378">Hydrolase</keyword>
<evidence type="ECO:0000256" key="1">
    <source>
        <dbReference type="ARBA" id="ARBA00022801"/>
    </source>
</evidence>
<dbReference type="InterPro" id="IPR017853">
    <property type="entry name" value="GH"/>
</dbReference>
<dbReference type="InterPro" id="IPR036156">
    <property type="entry name" value="Beta-gal/glucu_dom_sf"/>
</dbReference>
<proteinExistence type="predicted"/>
<dbReference type="SUPFAM" id="SSF49785">
    <property type="entry name" value="Galactose-binding domain-like"/>
    <property type="match status" value="1"/>
</dbReference>
<reference evidence="3 4" key="1">
    <citation type="journal article" date="2016" name="Int. J. Syst. Evol. Microbiol.">
        <title>Peptococcus simiae sp. nov., isolated from rhesus macaque faeces and emended description of the genus Peptococcus.</title>
        <authorList>
            <person name="Shkoporov A.N."/>
            <person name="Efimov B.A."/>
            <person name="Kondova I."/>
            <person name="Ouwerling B."/>
            <person name="Chaplin A.V."/>
            <person name="Shcherbakova V.A."/>
            <person name="Langermans J.A.M."/>
        </authorList>
    </citation>
    <scope>NUCLEOTIDE SEQUENCE [LARGE SCALE GENOMIC DNA]</scope>
    <source>
        <strain evidence="3 4">M108</strain>
    </source>
</reference>
<dbReference type="Gene3D" id="3.20.20.80">
    <property type="entry name" value="Glycosidases"/>
    <property type="match status" value="1"/>
</dbReference>
<sequence>MKQTASRLFLSLAGYWLSDQAQQAVAFPSPSGPAFSALGEEQSYRYRFILPAAFLGQRCAFFCESMAAPAYIYMNGVLAHIHYSPGEAVEFACNDLLQVGDNQLVIRFVNLPDKDTCPLLPPLNIAAEDWLALAAPLGMPAAGVFGSIGIKTTPWSYISNGYLTKEEGHLAFQLEVLGRLDQVYVFLLNEDGEDLYTGEGKRHTIPDGLLQAWSPDQPTLYQLEVQAIDNDQLMDHWLLPFGLLAPGPDIDGNLPILSLETFCQEQTGPLVQARAGYLRLDGLTQADPYLALCDQIGQQVILDLPPVTIYAQGIEGARRRNLLEKWLRRYGCHPCIQAWGLGENSSGFSAANLAAYRALVDQLDPFRRPLLTSFSAE</sequence>
<evidence type="ECO:0008006" key="5">
    <source>
        <dbReference type="Google" id="ProtNLM"/>
    </source>
</evidence>
<evidence type="ECO:0000256" key="2">
    <source>
        <dbReference type="ARBA" id="ARBA00023295"/>
    </source>
</evidence>
<evidence type="ECO:0000313" key="4">
    <source>
        <dbReference type="Proteomes" id="UP001631949"/>
    </source>
</evidence>
<comment type="caution">
    <text evidence="3">The sequence shown here is derived from an EMBL/GenBank/DDBJ whole genome shotgun (WGS) entry which is preliminary data.</text>
</comment>
<protein>
    <recommendedName>
        <fullName evidence="5">Beta-galactosidase</fullName>
    </recommendedName>
</protein>
<dbReference type="SUPFAM" id="SSF49303">
    <property type="entry name" value="beta-Galactosidase/glucuronidase domain"/>
    <property type="match status" value="1"/>
</dbReference>
<name>A0ABW9GWV9_9FIRM</name>
<dbReference type="Gene3D" id="2.60.120.260">
    <property type="entry name" value="Galactose-binding domain-like"/>
    <property type="match status" value="1"/>
</dbReference>
<organism evidence="3 4">
    <name type="scientific">Peptococcus simiae</name>
    <dbReference type="NCBI Taxonomy" id="1643805"/>
    <lineage>
        <taxon>Bacteria</taxon>
        <taxon>Bacillati</taxon>
        <taxon>Bacillota</taxon>
        <taxon>Clostridia</taxon>
        <taxon>Eubacteriales</taxon>
        <taxon>Peptococcaceae</taxon>
        <taxon>Peptococcus</taxon>
    </lineage>
</organism>
<dbReference type="RefSeq" id="WP_408976760.1">
    <property type="nucleotide sequence ID" value="NZ_JBJUVG010000002.1"/>
</dbReference>
<evidence type="ECO:0000313" key="3">
    <source>
        <dbReference type="EMBL" id="MFM9413142.1"/>
    </source>
</evidence>
<keyword evidence="2" id="KW-0326">Glycosidase</keyword>
<gene>
    <name evidence="3" type="ORF">ACKQTC_02005</name>
</gene>
<dbReference type="EMBL" id="JBJUVG010000002">
    <property type="protein sequence ID" value="MFM9413142.1"/>
    <property type="molecule type" value="Genomic_DNA"/>
</dbReference>
<dbReference type="Gene3D" id="2.60.40.10">
    <property type="entry name" value="Immunoglobulins"/>
    <property type="match status" value="1"/>
</dbReference>
<dbReference type="InterPro" id="IPR013783">
    <property type="entry name" value="Ig-like_fold"/>
</dbReference>
<keyword evidence="4" id="KW-1185">Reference proteome</keyword>